<keyword evidence="2 4" id="KW-0238">DNA-binding</keyword>
<dbReference type="PANTHER" id="PTHR30055:SF234">
    <property type="entry name" value="HTH-TYPE TRANSCRIPTIONAL REGULATOR BETI"/>
    <property type="match status" value="1"/>
</dbReference>
<feature type="domain" description="HTH tetR-type" evidence="5">
    <location>
        <begin position="10"/>
        <end position="68"/>
    </location>
</feature>
<evidence type="ECO:0000256" key="2">
    <source>
        <dbReference type="ARBA" id="ARBA00023125"/>
    </source>
</evidence>
<dbReference type="InterPro" id="IPR009057">
    <property type="entry name" value="Homeodomain-like_sf"/>
</dbReference>
<dbReference type="SUPFAM" id="SSF46689">
    <property type="entry name" value="Homeodomain-like"/>
    <property type="match status" value="1"/>
</dbReference>
<dbReference type="RefSeq" id="WP_345562262.1">
    <property type="nucleotide sequence ID" value="NZ_BAAAZX010000003.1"/>
</dbReference>
<dbReference type="Gene3D" id="1.10.357.10">
    <property type="entry name" value="Tetracycline Repressor, domain 2"/>
    <property type="match status" value="1"/>
</dbReference>
<dbReference type="EMBL" id="BAAAZX010000003">
    <property type="protein sequence ID" value="GAA3985402.1"/>
    <property type="molecule type" value="Genomic_DNA"/>
</dbReference>
<keyword evidence="3" id="KW-0804">Transcription</keyword>
<organism evidence="6 7">
    <name type="scientific">Streptomyces plumbiresistens</name>
    <dbReference type="NCBI Taxonomy" id="511811"/>
    <lineage>
        <taxon>Bacteria</taxon>
        <taxon>Bacillati</taxon>
        <taxon>Actinomycetota</taxon>
        <taxon>Actinomycetes</taxon>
        <taxon>Kitasatosporales</taxon>
        <taxon>Streptomycetaceae</taxon>
        <taxon>Streptomyces</taxon>
    </lineage>
</organism>
<evidence type="ECO:0000256" key="4">
    <source>
        <dbReference type="PROSITE-ProRule" id="PRU00335"/>
    </source>
</evidence>
<evidence type="ECO:0000256" key="1">
    <source>
        <dbReference type="ARBA" id="ARBA00023015"/>
    </source>
</evidence>
<dbReference type="PANTHER" id="PTHR30055">
    <property type="entry name" value="HTH-TYPE TRANSCRIPTIONAL REGULATOR RUTR"/>
    <property type="match status" value="1"/>
</dbReference>
<dbReference type="Proteomes" id="UP001500456">
    <property type="component" value="Unassembled WGS sequence"/>
</dbReference>
<evidence type="ECO:0000259" key="5">
    <source>
        <dbReference type="PROSITE" id="PS50977"/>
    </source>
</evidence>
<feature type="DNA-binding region" description="H-T-H motif" evidence="4">
    <location>
        <begin position="31"/>
        <end position="50"/>
    </location>
</feature>
<comment type="caution">
    <text evidence="6">The sequence shown here is derived from an EMBL/GenBank/DDBJ whole genome shotgun (WGS) entry which is preliminary data.</text>
</comment>
<accession>A0ABP7QPR9</accession>
<proteinExistence type="predicted"/>
<reference evidence="7" key="1">
    <citation type="journal article" date="2019" name="Int. J. Syst. Evol. Microbiol.">
        <title>The Global Catalogue of Microorganisms (GCM) 10K type strain sequencing project: providing services to taxonomists for standard genome sequencing and annotation.</title>
        <authorList>
            <consortium name="The Broad Institute Genomics Platform"/>
            <consortium name="The Broad Institute Genome Sequencing Center for Infectious Disease"/>
            <person name="Wu L."/>
            <person name="Ma J."/>
        </authorList>
    </citation>
    <scope>NUCLEOTIDE SEQUENCE [LARGE SCALE GENOMIC DNA]</scope>
    <source>
        <strain evidence="7">JCM 16924</strain>
    </source>
</reference>
<evidence type="ECO:0000256" key="3">
    <source>
        <dbReference type="ARBA" id="ARBA00023163"/>
    </source>
</evidence>
<dbReference type="PROSITE" id="PS50977">
    <property type="entry name" value="HTH_TETR_2"/>
    <property type="match status" value="1"/>
</dbReference>
<dbReference type="InterPro" id="IPR001647">
    <property type="entry name" value="HTH_TetR"/>
</dbReference>
<dbReference type="Pfam" id="PF00440">
    <property type="entry name" value="TetR_N"/>
    <property type="match status" value="1"/>
</dbReference>
<sequence length="194" mass="20954">MGRPLRADAARSVRAILEAAEHVLAEDPGASMEQIAEQAGVARTTVHRRFANRQALIEALAASAKQQLMESIEDAHMDTAPPLVALHRATANALRIKSVWRFTLGHPLADTPLTAVIWSEINAGTLEFLARAQREGLLAPEADLMWARRVYYALVDEALHGGGAALDPDQVRQNADALATLVVDTFLRGMGPHG</sequence>
<keyword evidence="1" id="KW-0805">Transcription regulation</keyword>
<dbReference type="InterPro" id="IPR050109">
    <property type="entry name" value="HTH-type_TetR-like_transc_reg"/>
</dbReference>
<name>A0ABP7QPR9_9ACTN</name>
<evidence type="ECO:0000313" key="6">
    <source>
        <dbReference type="EMBL" id="GAA3985402.1"/>
    </source>
</evidence>
<gene>
    <name evidence="6" type="ORF">GCM10022232_17830</name>
</gene>
<protein>
    <submittedName>
        <fullName evidence="6">TetR/AcrR family transcriptional regulator</fullName>
    </submittedName>
</protein>
<evidence type="ECO:0000313" key="7">
    <source>
        <dbReference type="Proteomes" id="UP001500456"/>
    </source>
</evidence>
<keyword evidence="7" id="KW-1185">Reference proteome</keyword>